<dbReference type="VEuPathDB" id="HostDB:LOC118657511"/>
<dbReference type="InterPro" id="IPR008981">
    <property type="entry name" value="FMuLV_rcpt-bd"/>
</dbReference>
<keyword evidence="2" id="KW-0812">Transmembrane</keyword>
<dbReference type="SUPFAM" id="SSF49830">
    <property type="entry name" value="ENV polyprotein, receptor-binding domain"/>
    <property type="match status" value="1"/>
</dbReference>
<evidence type="ECO:0000256" key="1">
    <source>
        <dbReference type="SAM" id="MobiDB-lite"/>
    </source>
</evidence>
<dbReference type="Gene3D" id="3.90.310.10">
    <property type="entry name" value="ENV polyprotein, receptor-binding domain"/>
    <property type="match status" value="1"/>
</dbReference>
<reference evidence="3 4" key="1">
    <citation type="journal article" date="2020" name="Nature">
        <title>Six reference-quality genomes reveal evolution of bat adaptations.</title>
        <authorList>
            <person name="Jebb D."/>
            <person name="Huang Z."/>
            <person name="Pippel M."/>
            <person name="Hughes G.M."/>
            <person name="Lavrichenko K."/>
            <person name="Devanna P."/>
            <person name="Winkler S."/>
            <person name="Jermiin L.S."/>
            <person name="Skirmuntt E.C."/>
            <person name="Katzourakis A."/>
            <person name="Burkitt-Gray L."/>
            <person name="Ray D.A."/>
            <person name="Sullivan K.A.M."/>
            <person name="Roscito J.G."/>
            <person name="Kirilenko B.M."/>
            <person name="Davalos L.M."/>
            <person name="Corthals A.P."/>
            <person name="Power M.L."/>
            <person name="Jones G."/>
            <person name="Ransome R.D."/>
            <person name="Dechmann D.K.N."/>
            <person name="Locatelli A.G."/>
            <person name="Puechmaille S.J."/>
            <person name="Fedrigo O."/>
            <person name="Jarvis E.D."/>
            <person name="Hiller M."/>
            <person name="Vernes S.C."/>
            <person name="Myers E.W."/>
            <person name="Teeling E.C."/>
        </authorList>
    </citation>
    <scope>NUCLEOTIDE SEQUENCE [LARGE SCALE GENOMIC DNA]</scope>
    <source>
        <strain evidence="3">MMyoMyo1</strain>
        <tissue evidence="3">Flight muscle</tissue>
    </source>
</reference>
<dbReference type="SUPFAM" id="SSF58069">
    <property type="entry name" value="Virus ectodomain"/>
    <property type="match status" value="1"/>
</dbReference>
<feature type="transmembrane region" description="Helical" evidence="2">
    <location>
        <begin position="592"/>
        <end position="618"/>
    </location>
</feature>
<keyword evidence="2" id="KW-1133">Transmembrane helix</keyword>
<feature type="region of interest" description="Disordered" evidence="1">
    <location>
        <begin position="261"/>
        <end position="292"/>
    </location>
</feature>
<sequence length="650" mass="72475">MTPTMDGLQRRQTTLSSYGFAAALLLLSLPLISSNPHAPKRLTWRVMSPHTGQTAWSTTSVAPPGTWWPDLTPDLCAMAAGHTLGDIPKLSIDDTKKTIQGPRRPTGAREGSWVADAGLCRNQQTRERLSRTLFYVCPKDRQGHRKNCGSEQEYFCARWGCETTGTGYWVEGPPAWDLIQVKRPREGSYRRLWGGWINTLNISFTLAGRSYELNKWRRGITWGLRLYKNQHDDGLLFKIRLDVQDYRPPVAVGPNTVLSSRQLPTKERPLATTTVAGTSPASREEQANPIELETNSGQRLLGLVEGAFSSLNMSKSNLTESCWLCLTTGPPYYEGIAFQGNYTNTTSHDHCSWGQQGKLTLTEVSGQGTCIGQVPKDRQHLCKENLAYPSSASYYLVPPTGGWWACSTGLTPCLAAQAFNRSQDYCILVQLVPRIMYYQANAFEKEFDSYSPSHRDKRELVSLTLAALLGLGVAAGVGTGTTALIKGPTYTEELRAAIDEDLKHIEHSITKLEESLTSLSEVVLQNRRGLDLLFLKEGGLCAALREQCCFYADHSGVIKDSMSKLRERLETRKREREAKQGWFEGWFNSSPWFTTLISSLVGPLIILLLLLTFGPCIVNRLIAFIQDRISAVQVMVLQQRYQPVPSNISL</sequence>
<dbReference type="InterPro" id="IPR018154">
    <property type="entry name" value="TLV/ENV_coat_polyprotein"/>
</dbReference>
<evidence type="ECO:0000313" key="4">
    <source>
        <dbReference type="Proteomes" id="UP000527355"/>
    </source>
</evidence>
<evidence type="ECO:0000313" key="3">
    <source>
        <dbReference type="EMBL" id="KAF6378859.1"/>
    </source>
</evidence>
<evidence type="ECO:0008006" key="5">
    <source>
        <dbReference type="Google" id="ProtNLM"/>
    </source>
</evidence>
<dbReference type="PANTHER" id="PTHR10424">
    <property type="entry name" value="VIRAL ENVELOPE PROTEIN"/>
    <property type="match status" value="1"/>
</dbReference>
<name>A0A7J7ZXS9_MYOMY</name>
<feature type="transmembrane region" description="Helical" evidence="2">
    <location>
        <begin position="15"/>
        <end position="32"/>
    </location>
</feature>
<accession>A0A7J7ZXS9</accession>
<dbReference type="Gene3D" id="1.10.287.210">
    <property type="match status" value="1"/>
</dbReference>
<feature type="transmembrane region" description="Helical" evidence="2">
    <location>
        <begin position="460"/>
        <end position="485"/>
    </location>
</feature>
<keyword evidence="2" id="KW-0472">Membrane</keyword>
<dbReference type="Proteomes" id="UP000527355">
    <property type="component" value="Unassembled WGS sequence"/>
</dbReference>
<dbReference type="CDD" id="cd09851">
    <property type="entry name" value="HTLV-1-like_HR1-HR2"/>
    <property type="match status" value="1"/>
</dbReference>
<keyword evidence="4" id="KW-1185">Reference proteome</keyword>
<dbReference type="AlphaFoldDB" id="A0A7J7ZXS9"/>
<proteinExistence type="predicted"/>
<gene>
    <name evidence="3" type="ORF">mMyoMyo1_009749</name>
</gene>
<protein>
    <recommendedName>
        <fullName evidence="5">Envelope glycoprotein</fullName>
    </recommendedName>
</protein>
<dbReference type="EMBL" id="JABWUV010000002">
    <property type="protein sequence ID" value="KAF6378859.1"/>
    <property type="molecule type" value="Genomic_DNA"/>
</dbReference>
<organism evidence="3 4">
    <name type="scientific">Myotis myotis</name>
    <name type="common">Greater mouse-eared bat</name>
    <name type="synonym">Vespertilio myotis</name>
    <dbReference type="NCBI Taxonomy" id="51298"/>
    <lineage>
        <taxon>Eukaryota</taxon>
        <taxon>Metazoa</taxon>
        <taxon>Chordata</taxon>
        <taxon>Craniata</taxon>
        <taxon>Vertebrata</taxon>
        <taxon>Euteleostomi</taxon>
        <taxon>Mammalia</taxon>
        <taxon>Eutheria</taxon>
        <taxon>Laurasiatheria</taxon>
        <taxon>Chiroptera</taxon>
        <taxon>Yangochiroptera</taxon>
        <taxon>Vespertilionidae</taxon>
        <taxon>Myotis</taxon>
    </lineage>
</organism>
<comment type="caution">
    <text evidence="3">The sequence shown here is derived from an EMBL/GenBank/DDBJ whole genome shotgun (WGS) entry which is preliminary data.</text>
</comment>
<feature type="compositionally biased region" description="Polar residues" evidence="1">
    <location>
        <begin position="271"/>
        <end position="281"/>
    </location>
</feature>
<dbReference type="PANTHER" id="PTHR10424:SF82">
    <property type="entry name" value="ENVELOPE GLYCOPROTEIN-RELATED"/>
    <property type="match status" value="1"/>
</dbReference>
<dbReference type="Pfam" id="PF00429">
    <property type="entry name" value="TLV_coat"/>
    <property type="match status" value="1"/>
</dbReference>
<evidence type="ECO:0000256" key="2">
    <source>
        <dbReference type="SAM" id="Phobius"/>
    </source>
</evidence>